<reference evidence="2" key="1">
    <citation type="submission" date="2015-12" db="EMBL/GenBank/DDBJ databases">
        <authorList>
            <person name="Bansal K."/>
            <person name="Midha S."/>
            <person name="Patil P.B."/>
        </authorList>
    </citation>
    <scope>NUCLEOTIDE SEQUENCE</scope>
    <source>
        <strain evidence="2">LMG867</strain>
    </source>
</reference>
<evidence type="ECO:0000313" key="3">
    <source>
        <dbReference type="Proteomes" id="UP000825388"/>
    </source>
</evidence>
<accession>A0AAW4RU39</accession>
<dbReference type="AlphaFoldDB" id="A0AAW4RU39"/>
<proteinExistence type="predicted"/>
<feature type="signal peptide" evidence="1">
    <location>
        <begin position="1"/>
        <end position="29"/>
    </location>
</feature>
<evidence type="ECO:0000313" key="2">
    <source>
        <dbReference type="EMBL" id="MBZ3925793.1"/>
    </source>
</evidence>
<gene>
    <name evidence="2" type="ORF">Xseb_17355</name>
</gene>
<protein>
    <submittedName>
        <fullName evidence="2">Uncharacterized protein</fullName>
    </submittedName>
</protein>
<dbReference type="Proteomes" id="UP000825388">
    <property type="component" value="Unassembled WGS sequence"/>
</dbReference>
<comment type="caution">
    <text evidence="2">The sequence shown here is derived from an EMBL/GenBank/DDBJ whole genome shotgun (WGS) entry which is preliminary data.</text>
</comment>
<feature type="chain" id="PRO_5043688968" evidence="1">
    <location>
        <begin position="30"/>
        <end position="147"/>
    </location>
</feature>
<evidence type="ECO:0000256" key="1">
    <source>
        <dbReference type="SAM" id="SignalP"/>
    </source>
</evidence>
<organism evidence="2 3">
    <name type="scientific">Xanthomonas citri pv. sesbaniae</name>
    <dbReference type="NCBI Taxonomy" id="473425"/>
    <lineage>
        <taxon>Bacteria</taxon>
        <taxon>Pseudomonadati</taxon>
        <taxon>Pseudomonadota</taxon>
        <taxon>Gammaproteobacteria</taxon>
        <taxon>Lysobacterales</taxon>
        <taxon>Lysobacteraceae</taxon>
        <taxon>Xanthomonas</taxon>
    </lineage>
</organism>
<dbReference type="RefSeq" id="WP_089113772.1">
    <property type="nucleotide sequence ID" value="NZ_LOKL01000138.1"/>
</dbReference>
<keyword evidence="1" id="KW-0732">Signal</keyword>
<sequence length="147" mass="15359">MRPALSGLYALKLVTLAFSLLATAGYAAATECSNQALTIHVEVAGGTHGQLELSLRDGFAKPFKAGRELTPEAFEGLIGTAWCEGRSIVIEANSSFAFASAPPGNQRQRLSLPIGSGGAVVQQVGSVKITFVSETKPRPAPRRSMSA</sequence>
<dbReference type="EMBL" id="LOKL01000138">
    <property type="protein sequence ID" value="MBZ3925793.1"/>
    <property type="molecule type" value="Genomic_DNA"/>
</dbReference>
<name>A0AAW4RU39_XANCI</name>